<dbReference type="Pfam" id="PF00389">
    <property type="entry name" value="2-Hacid_dh"/>
    <property type="match status" value="1"/>
</dbReference>
<dbReference type="InterPro" id="IPR036291">
    <property type="entry name" value="NAD(P)-bd_dom_sf"/>
</dbReference>
<dbReference type="GO" id="GO:0005829">
    <property type="term" value="C:cytosol"/>
    <property type="evidence" value="ECO:0007669"/>
    <property type="project" value="TreeGrafter"/>
</dbReference>
<dbReference type="SUPFAM" id="SSF52283">
    <property type="entry name" value="Formate/glycerate dehydrogenase catalytic domain-like"/>
    <property type="match status" value="1"/>
</dbReference>
<comment type="caution">
    <text evidence="6">The sequence shown here is derived from an EMBL/GenBank/DDBJ whole genome shotgun (WGS) entry which is preliminary data.</text>
</comment>
<dbReference type="InterPro" id="IPR006139">
    <property type="entry name" value="D-isomer_2_OHA_DH_cat_dom"/>
</dbReference>
<evidence type="ECO:0000259" key="5">
    <source>
        <dbReference type="Pfam" id="PF02826"/>
    </source>
</evidence>
<dbReference type="AlphaFoldDB" id="A0A2J6WE12"/>
<feature type="domain" description="D-isomer specific 2-hydroxyacid dehydrogenase NAD-binding" evidence="5">
    <location>
        <begin position="106"/>
        <end position="291"/>
    </location>
</feature>
<dbReference type="SUPFAM" id="SSF51735">
    <property type="entry name" value="NAD(P)-binding Rossmann-fold domains"/>
    <property type="match status" value="1"/>
</dbReference>
<dbReference type="GO" id="GO:0016618">
    <property type="term" value="F:hydroxypyruvate reductase [NAD(P)H] activity"/>
    <property type="evidence" value="ECO:0007669"/>
    <property type="project" value="TreeGrafter"/>
</dbReference>
<dbReference type="Pfam" id="PF02826">
    <property type="entry name" value="2-Hacid_dh_C"/>
    <property type="match status" value="1"/>
</dbReference>
<dbReference type="InterPro" id="IPR050223">
    <property type="entry name" value="D-isomer_2-hydroxyacid_DH"/>
</dbReference>
<feature type="domain" description="D-isomer specific 2-hydroxyacid dehydrogenase catalytic" evidence="4">
    <location>
        <begin position="5"/>
        <end position="323"/>
    </location>
</feature>
<organism evidence="6 7">
    <name type="scientific">Caldisericum exile</name>
    <dbReference type="NCBI Taxonomy" id="693075"/>
    <lineage>
        <taxon>Bacteria</taxon>
        <taxon>Pseudomonadati</taxon>
        <taxon>Caldisericota/Cryosericota group</taxon>
        <taxon>Caldisericota</taxon>
        <taxon>Caldisericia</taxon>
        <taxon>Caldisericales</taxon>
        <taxon>Caldisericaceae</taxon>
        <taxon>Caldisericum</taxon>
    </lineage>
</organism>
<keyword evidence="1 3" id="KW-0560">Oxidoreductase</keyword>
<dbReference type="PANTHER" id="PTHR10996">
    <property type="entry name" value="2-HYDROXYACID DEHYDROGENASE-RELATED"/>
    <property type="match status" value="1"/>
</dbReference>
<dbReference type="GO" id="GO:0030267">
    <property type="term" value="F:glyoxylate reductase (NADPH) activity"/>
    <property type="evidence" value="ECO:0007669"/>
    <property type="project" value="TreeGrafter"/>
</dbReference>
<evidence type="ECO:0000256" key="1">
    <source>
        <dbReference type="ARBA" id="ARBA00023002"/>
    </source>
</evidence>
<name>A0A2J6WE12_9BACT</name>
<evidence type="ECO:0000313" key="7">
    <source>
        <dbReference type="Proteomes" id="UP000237040"/>
    </source>
</evidence>
<dbReference type="Gene3D" id="3.40.50.720">
    <property type="entry name" value="NAD(P)-binding Rossmann-like Domain"/>
    <property type="match status" value="2"/>
</dbReference>
<dbReference type="InterPro" id="IPR006140">
    <property type="entry name" value="D-isomer_DH_NAD-bd"/>
</dbReference>
<dbReference type="CDD" id="cd12165">
    <property type="entry name" value="2-Hacid_dh_6"/>
    <property type="match status" value="1"/>
</dbReference>
<reference evidence="6 7" key="1">
    <citation type="submission" date="2018-01" db="EMBL/GenBank/DDBJ databases">
        <title>Metagenomic assembled genomes from two thermal pools in the Uzon Caldera, Kamchatka, Russia.</title>
        <authorList>
            <person name="Wilkins L."/>
            <person name="Ettinger C."/>
        </authorList>
    </citation>
    <scope>NUCLEOTIDE SEQUENCE [LARGE SCALE GENOMIC DNA]</scope>
    <source>
        <strain evidence="6">ZAV-07</strain>
    </source>
</reference>
<comment type="similarity">
    <text evidence="3">Belongs to the D-isomer specific 2-hydroxyacid dehydrogenase family.</text>
</comment>
<gene>
    <name evidence="6" type="ORF">C0189_04020</name>
</gene>
<accession>A0A2J6WE12</accession>
<sequence>MKVVVMGNYPKNLLEMFDKYKKEFDFENVEVVIPKDDSEKEDALKDAVAVISGSLTENDLNNAPNLKFIQVPFAGVDTYNIPELIRRGIKIANVHSNATAVAEFAMALVLALAKNVVEGDRDLRIGYWHGWMSREPVISLEGKTMTILGLGSIGKEIARFAKVFHMYVIGVKREKVDGKIPNVDEIYTHAEIEKAVEKAHFVVCALPLTPETKGMINRRLFEKMAGKFFVNVGRGAVVNEEDLFVALKNGILRGAGIDTWWVYPQAPMQTAMPSRYPFHGLKNIIMTPHAAGFTDVTPQKMWEDSVKNVIRFLKGLPIENEVKEVGY</sequence>
<proteinExistence type="inferred from homology"/>
<evidence type="ECO:0000256" key="3">
    <source>
        <dbReference type="RuleBase" id="RU003719"/>
    </source>
</evidence>
<dbReference type="GO" id="GO:0051287">
    <property type="term" value="F:NAD binding"/>
    <property type="evidence" value="ECO:0007669"/>
    <property type="project" value="InterPro"/>
</dbReference>
<evidence type="ECO:0000313" key="6">
    <source>
        <dbReference type="EMBL" id="PMP66977.1"/>
    </source>
</evidence>
<evidence type="ECO:0000256" key="2">
    <source>
        <dbReference type="ARBA" id="ARBA00023027"/>
    </source>
</evidence>
<protein>
    <submittedName>
        <fullName evidence="6">Hydroxyacid dehydrogenase</fullName>
    </submittedName>
</protein>
<dbReference type="PANTHER" id="PTHR10996:SF178">
    <property type="entry name" value="2-HYDROXYACID DEHYDROGENASE YGL185C-RELATED"/>
    <property type="match status" value="1"/>
</dbReference>
<evidence type="ECO:0000259" key="4">
    <source>
        <dbReference type="Pfam" id="PF00389"/>
    </source>
</evidence>
<dbReference type="EMBL" id="PNIL01000060">
    <property type="protein sequence ID" value="PMP66977.1"/>
    <property type="molecule type" value="Genomic_DNA"/>
</dbReference>
<keyword evidence="2" id="KW-0520">NAD</keyword>
<dbReference type="Proteomes" id="UP000237040">
    <property type="component" value="Unassembled WGS sequence"/>
</dbReference>
<dbReference type="RefSeq" id="WP_424587180.1">
    <property type="nucleotide sequence ID" value="NZ_JBNARP010000017.1"/>
</dbReference>